<dbReference type="Proteomes" id="UP001468798">
    <property type="component" value="Unassembled WGS sequence"/>
</dbReference>
<evidence type="ECO:0000256" key="1">
    <source>
        <dbReference type="SAM" id="MobiDB-lite"/>
    </source>
</evidence>
<keyword evidence="3" id="KW-1185">Reference proteome</keyword>
<gene>
    <name evidence="2" type="ORF">WFZ86_06170</name>
</gene>
<dbReference type="EMBL" id="JBCGDP010000004">
    <property type="protein sequence ID" value="MEM0576077.1"/>
    <property type="molecule type" value="Genomic_DNA"/>
</dbReference>
<proteinExistence type="predicted"/>
<comment type="caution">
    <text evidence="2">The sequence shown here is derived from an EMBL/GenBank/DDBJ whole genome shotgun (WGS) entry which is preliminary data.</text>
</comment>
<evidence type="ECO:0000313" key="2">
    <source>
        <dbReference type="EMBL" id="MEM0576077.1"/>
    </source>
</evidence>
<feature type="compositionally biased region" description="Acidic residues" evidence="1">
    <location>
        <begin position="37"/>
        <end position="50"/>
    </location>
</feature>
<reference evidence="2 3" key="1">
    <citation type="submission" date="2024-03" db="EMBL/GenBank/DDBJ databases">
        <title>Two novel species of the genus Flavobacterium exhibiting potentially degradation of complex polysaccharides.</title>
        <authorList>
            <person name="Lian X."/>
        </authorList>
    </citation>
    <scope>NUCLEOTIDE SEQUENCE [LARGE SCALE GENOMIC DNA]</scope>
    <source>
        <strain evidence="2 3">N6</strain>
    </source>
</reference>
<feature type="region of interest" description="Disordered" evidence="1">
    <location>
        <begin position="27"/>
        <end position="64"/>
    </location>
</feature>
<sequence>MKKNKLTIYAFEKYSLTNANKINVKGGLPEGWNETNDPNDDIILTEEDPEPNNGTGGPSSSPLSTGVIKLAVEIIKPIVIKP</sequence>
<dbReference type="RefSeq" id="WP_342691126.1">
    <property type="nucleotide sequence ID" value="NZ_JBCGDP010000004.1"/>
</dbReference>
<organism evidence="2 3">
    <name type="scientific">Flavobacterium polysaccharolyticum</name>
    <dbReference type="NCBI Taxonomy" id="3133148"/>
    <lineage>
        <taxon>Bacteria</taxon>
        <taxon>Pseudomonadati</taxon>
        <taxon>Bacteroidota</taxon>
        <taxon>Flavobacteriia</taxon>
        <taxon>Flavobacteriales</taxon>
        <taxon>Flavobacteriaceae</taxon>
        <taxon>Flavobacterium</taxon>
    </lineage>
</organism>
<protein>
    <submittedName>
        <fullName evidence="2">Uncharacterized protein</fullName>
    </submittedName>
</protein>
<accession>A0ABU9NQQ8</accession>
<evidence type="ECO:0000313" key="3">
    <source>
        <dbReference type="Proteomes" id="UP001468798"/>
    </source>
</evidence>
<name>A0ABU9NQQ8_9FLAO</name>